<dbReference type="FunFam" id="3.40.50.1820:FF:000235">
    <property type="entry name" value="Cutinase 1"/>
    <property type="match status" value="1"/>
</dbReference>
<evidence type="ECO:0000256" key="3">
    <source>
        <dbReference type="ARBA" id="ARBA00013095"/>
    </source>
</evidence>
<evidence type="ECO:0000256" key="6">
    <source>
        <dbReference type="ARBA" id="ARBA00022729"/>
    </source>
</evidence>
<keyword evidence="6 13" id="KW-0732">Signal</keyword>
<evidence type="ECO:0000256" key="10">
    <source>
        <dbReference type="ARBA" id="ARBA00034045"/>
    </source>
</evidence>
<dbReference type="Proteomes" id="UP000696573">
    <property type="component" value="Unassembled WGS sequence"/>
</dbReference>
<dbReference type="AlphaFoldDB" id="A0A9N9VAK3"/>
<accession>A0A9N9VAK3</accession>
<comment type="subcellular location">
    <subcellularLocation>
        <location evidence="1 13">Secreted</location>
    </subcellularLocation>
</comment>
<dbReference type="InterPro" id="IPR043580">
    <property type="entry name" value="CUTINASE_1"/>
</dbReference>
<feature type="signal peptide" evidence="13">
    <location>
        <begin position="1"/>
        <end position="16"/>
    </location>
</feature>
<dbReference type="GO" id="GO:0005576">
    <property type="term" value="C:extracellular region"/>
    <property type="evidence" value="ECO:0007669"/>
    <property type="project" value="UniProtKB-SubCell"/>
</dbReference>
<evidence type="ECO:0000256" key="9">
    <source>
        <dbReference type="ARBA" id="ARBA00023157"/>
    </source>
</evidence>
<dbReference type="PANTHER" id="PTHR48250">
    <property type="entry name" value="CUTINASE 2-RELATED"/>
    <property type="match status" value="1"/>
</dbReference>
<keyword evidence="4 13" id="KW-0719">Serine esterase</keyword>
<keyword evidence="15" id="KW-1185">Reference proteome</keyword>
<proteinExistence type="inferred from homology"/>
<comment type="caution">
    <text evidence="14">The sequence shown here is derived from an EMBL/GenBank/DDBJ whole genome shotgun (WGS) entry which is preliminary data.</text>
</comment>
<dbReference type="InterPro" id="IPR011150">
    <property type="entry name" value="Cutinase_monf"/>
</dbReference>
<evidence type="ECO:0000256" key="5">
    <source>
        <dbReference type="ARBA" id="ARBA00022525"/>
    </source>
</evidence>
<organism evidence="14 15">
    <name type="scientific">Clonostachys rhizophaga</name>
    <dbReference type="NCBI Taxonomy" id="160324"/>
    <lineage>
        <taxon>Eukaryota</taxon>
        <taxon>Fungi</taxon>
        <taxon>Dikarya</taxon>
        <taxon>Ascomycota</taxon>
        <taxon>Pezizomycotina</taxon>
        <taxon>Sordariomycetes</taxon>
        <taxon>Hypocreomycetidae</taxon>
        <taxon>Hypocreales</taxon>
        <taxon>Bionectriaceae</taxon>
        <taxon>Clonostachys</taxon>
    </lineage>
</organism>
<dbReference type="EC" id="3.1.1.74" evidence="3 13"/>
<dbReference type="InterPro" id="IPR029058">
    <property type="entry name" value="AB_hydrolase_fold"/>
</dbReference>
<keyword evidence="9 12" id="KW-1015">Disulfide bond</keyword>
<dbReference type="PROSITE" id="PS00931">
    <property type="entry name" value="CUTINASE_2"/>
    <property type="match status" value="1"/>
</dbReference>
<feature type="active site" description="Proton donor/acceptor" evidence="11">
    <location>
        <position position="226"/>
    </location>
</feature>
<evidence type="ECO:0000256" key="4">
    <source>
        <dbReference type="ARBA" id="ARBA00022487"/>
    </source>
</evidence>
<feature type="active site" description="Nucleophile" evidence="11">
    <location>
        <position position="158"/>
    </location>
</feature>
<comment type="function">
    <text evidence="13">Catalyzes the hydrolysis of complex carboxylic polyesters found in the cell wall of plants. Degrades cutin, a macromolecule that forms the structure of the plant cuticle.</text>
</comment>
<name>A0A9N9VAK3_9HYPO</name>
<dbReference type="GO" id="GO:0050525">
    <property type="term" value="F:cutinase activity"/>
    <property type="evidence" value="ECO:0007669"/>
    <property type="project" value="UniProtKB-UniRule"/>
</dbReference>
<feature type="chain" id="PRO_5040537974" description="Cutinase" evidence="13">
    <location>
        <begin position="17"/>
        <end position="245"/>
    </location>
</feature>
<dbReference type="Pfam" id="PF01083">
    <property type="entry name" value="Cutinase"/>
    <property type="match status" value="1"/>
</dbReference>
<keyword evidence="5 13" id="KW-0964">Secreted</keyword>
<dbReference type="SUPFAM" id="SSF53474">
    <property type="entry name" value="alpha/beta-Hydrolases"/>
    <property type="match status" value="1"/>
</dbReference>
<evidence type="ECO:0000256" key="13">
    <source>
        <dbReference type="RuleBase" id="RU361263"/>
    </source>
</evidence>
<dbReference type="GO" id="GO:0016052">
    <property type="term" value="P:carbohydrate catabolic process"/>
    <property type="evidence" value="ECO:0007669"/>
    <property type="project" value="TreeGrafter"/>
</dbReference>
<dbReference type="PROSITE" id="PS00155">
    <property type="entry name" value="CUTINASE_1"/>
    <property type="match status" value="1"/>
</dbReference>
<reference evidence="14" key="1">
    <citation type="submission" date="2021-10" db="EMBL/GenBank/DDBJ databases">
        <authorList>
            <person name="Piombo E."/>
        </authorList>
    </citation>
    <scope>NUCLEOTIDE SEQUENCE</scope>
</reference>
<dbReference type="OrthoDB" id="3225429at2759"/>
<feature type="active site" evidence="11">
    <location>
        <position position="213"/>
    </location>
</feature>
<dbReference type="InterPro" id="IPR000675">
    <property type="entry name" value="Cutinase/axe"/>
</dbReference>
<dbReference type="PANTHER" id="PTHR48250:SF3">
    <property type="entry name" value="CUTINASE 1-RELATED"/>
    <property type="match status" value="1"/>
</dbReference>
<dbReference type="PRINTS" id="PR00129">
    <property type="entry name" value="CUTINASE"/>
</dbReference>
<comment type="catalytic activity">
    <reaction evidence="10 13">
        <text>cutin + H2O = cutin monomers.</text>
        <dbReference type="EC" id="3.1.1.74"/>
    </reaction>
</comment>
<evidence type="ECO:0000313" key="15">
    <source>
        <dbReference type="Proteomes" id="UP000696573"/>
    </source>
</evidence>
<dbReference type="Gene3D" id="3.40.50.1820">
    <property type="entry name" value="alpha/beta hydrolase"/>
    <property type="match status" value="1"/>
</dbReference>
<keyword evidence="7 13" id="KW-0378">Hydrolase</keyword>
<evidence type="ECO:0000313" key="14">
    <source>
        <dbReference type="EMBL" id="CAH0021586.1"/>
    </source>
</evidence>
<feature type="disulfide bond" evidence="12">
    <location>
        <begin position="209"/>
        <end position="216"/>
    </location>
</feature>
<feature type="disulfide bond" evidence="12">
    <location>
        <begin position="50"/>
        <end position="147"/>
    </location>
</feature>
<evidence type="ECO:0000256" key="11">
    <source>
        <dbReference type="PIRSR" id="PIRSR611150-1"/>
    </source>
</evidence>
<comment type="similarity">
    <text evidence="2 13">Belongs to the cutinase family.</text>
</comment>
<evidence type="ECO:0000256" key="7">
    <source>
        <dbReference type="ARBA" id="ARBA00022801"/>
    </source>
</evidence>
<gene>
    <name evidence="14" type="ORF">CRHIZ90672A_00010264</name>
</gene>
<dbReference type="SMART" id="SM01110">
    <property type="entry name" value="Cutinase"/>
    <property type="match status" value="1"/>
</dbReference>
<protein>
    <recommendedName>
        <fullName evidence="3 13">Cutinase</fullName>
        <ecNumber evidence="3 13">3.1.1.74</ecNumber>
    </recommendedName>
</protein>
<evidence type="ECO:0000256" key="2">
    <source>
        <dbReference type="ARBA" id="ARBA00007534"/>
    </source>
</evidence>
<dbReference type="InterPro" id="IPR043579">
    <property type="entry name" value="CUTINASE_2"/>
</dbReference>
<keyword evidence="8" id="KW-0843">Virulence</keyword>
<dbReference type="EMBL" id="CABFNQ020000659">
    <property type="protein sequence ID" value="CAH0021586.1"/>
    <property type="molecule type" value="Genomic_DNA"/>
</dbReference>
<evidence type="ECO:0000256" key="12">
    <source>
        <dbReference type="PIRSR" id="PIRSR611150-2"/>
    </source>
</evidence>
<evidence type="ECO:0000256" key="8">
    <source>
        <dbReference type="ARBA" id="ARBA00023026"/>
    </source>
</evidence>
<evidence type="ECO:0000256" key="1">
    <source>
        <dbReference type="ARBA" id="ARBA00004613"/>
    </source>
</evidence>
<sequence length="245" mass="25442">MKFLTISSTLIALVAAAPTSVVLQEDSPLLKTRQSSTTRNELESGSSSSCPDGILIFARGSTEPGNMVTNLVFQLMCVCVLTVNKIKGDGIGPLLATNVAKQAPSLWVQGVGGAYTAGLIENLLPRGTSAAAIAEGVRLFNLANTKCPNSAIVTGGYSQGAALIAAAVSDLSATVREQVKGAVLFGYTKNKQNNGRIPNYPADRTAIYCAEGDLVCEGTLTIAPPHFSYDDEAEGVAADFLASKI</sequence>